<sequence>MKNQNIILSKTLKGQKNRKYTVNIHQMNIDKVKPPHKCKNARSFGIIFSSDYPYLEQLKTDFPKLSLLEAQKIEDERVYDEALDSKVFYHLTENGQIELSLQYRGFLETPHDGFLGYLVGCEFRDQAELELNEMSHFLNHQVYSYSIPGLKIKSPALFCDKTEIDMLLNMAQAEIDEYQRMFALARDVVSDLSIVIKTTGDGGFHFRKRDMRLLSLACDVINQLLRLQRN</sequence>
<dbReference type="AlphaFoldDB" id="A0A380MWW5"/>
<protein>
    <submittedName>
        <fullName evidence="1">Uncharacterized protein</fullName>
    </submittedName>
</protein>
<name>A0A380MWW5_9GAMM</name>
<proteinExistence type="predicted"/>
<dbReference type="Proteomes" id="UP000254601">
    <property type="component" value="Unassembled WGS sequence"/>
</dbReference>
<dbReference type="EMBL" id="UHIC01000001">
    <property type="protein sequence ID" value="SUO96778.1"/>
    <property type="molecule type" value="Genomic_DNA"/>
</dbReference>
<accession>A0A380MWW5</accession>
<keyword evidence="2" id="KW-1185">Reference proteome</keyword>
<evidence type="ECO:0000313" key="1">
    <source>
        <dbReference type="EMBL" id="SUO96778.1"/>
    </source>
</evidence>
<gene>
    <name evidence="1" type="ORF">NCTC13337_02014</name>
</gene>
<organism evidence="1 2">
    <name type="scientific">Suttonella ornithocola</name>
    <dbReference type="NCBI Taxonomy" id="279832"/>
    <lineage>
        <taxon>Bacteria</taxon>
        <taxon>Pseudomonadati</taxon>
        <taxon>Pseudomonadota</taxon>
        <taxon>Gammaproteobacteria</taxon>
        <taxon>Cardiobacteriales</taxon>
        <taxon>Cardiobacteriaceae</taxon>
        <taxon>Suttonella</taxon>
    </lineage>
</organism>
<reference evidence="1 2" key="1">
    <citation type="submission" date="2018-06" db="EMBL/GenBank/DDBJ databases">
        <authorList>
            <consortium name="Pathogen Informatics"/>
            <person name="Doyle S."/>
        </authorList>
    </citation>
    <scope>NUCLEOTIDE SEQUENCE [LARGE SCALE GENOMIC DNA]</scope>
    <source>
        <strain evidence="1 2">NCTC13337</strain>
    </source>
</reference>
<evidence type="ECO:0000313" key="2">
    <source>
        <dbReference type="Proteomes" id="UP000254601"/>
    </source>
</evidence>